<protein>
    <submittedName>
        <fullName evidence="2">1056_t:CDS:1</fullName>
    </submittedName>
</protein>
<accession>A0A9N9GDY8</accession>
<keyword evidence="3" id="KW-1185">Reference proteome</keyword>
<comment type="caution">
    <text evidence="2">The sequence shown here is derived from an EMBL/GenBank/DDBJ whole genome shotgun (WGS) entry which is preliminary data.</text>
</comment>
<feature type="compositionally biased region" description="Basic and acidic residues" evidence="1">
    <location>
        <begin position="171"/>
        <end position="189"/>
    </location>
</feature>
<reference evidence="2" key="1">
    <citation type="submission" date="2021-06" db="EMBL/GenBank/DDBJ databases">
        <authorList>
            <person name="Kallberg Y."/>
            <person name="Tangrot J."/>
            <person name="Rosling A."/>
        </authorList>
    </citation>
    <scope>NUCLEOTIDE SEQUENCE</scope>
    <source>
        <strain evidence="2">AZ414A</strain>
    </source>
</reference>
<feature type="region of interest" description="Disordered" evidence="1">
    <location>
        <begin position="171"/>
        <end position="199"/>
    </location>
</feature>
<dbReference type="EMBL" id="CAJVPK010001977">
    <property type="protein sequence ID" value="CAG8603468.1"/>
    <property type="molecule type" value="Genomic_DNA"/>
</dbReference>
<dbReference type="AlphaFoldDB" id="A0A9N9GDY8"/>
<dbReference type="OrthoDB" id="3364649at2759"/>
<dbReference type="PANTHER" id="PTHR14778">
    <property type="entry name" value="KINETOCHORE-ASSOCIATED PROTEIN DSN1 HOMOLOG"/>
    <property type="match status" value="1"/>
</dbReference>
<feature type="non-terminal residue" evidence="2">
    <location>
        <position position="338"/>
    </location>
</feature>
<dbReference type="PANTHER" id="PTHR14778:SF2">
    <property type="entry name" value="KINETOCHORE-ASSOCIATED PROTEIN DSN1 HOMOLOG"/>
    <property type="match status" value="1"/>
</dbReference>
<gene>
    <name evidence="2" type="ORF">DEBURN_LOCUS9636</name>
</gene>
<organism evidence="2 3">
    <name type="scientific">Diversispora eburnea</name>
    <dbReference type="NCBI Taxonomy" id="1213867"/>
    <lineage>
        <taxon>Eukaryota</taxon>
        <taxon>Fungi</taxon>
        <taxon>Fungi incertae sedis</taxon>
        <taxon>Mucoromycota</taxon>
        <taxon>Glomeromycotina</taxon>
        <taxon>Glomeromycetes</taxon>
        <taxon>Diversisporales</taxon>
        <taxon>Diversisporaceae</taxon>
        <taxon>Diversispora</taxon>
    </lineage>
</organism>
<dbReference type="Proteomes" id="UP000789706">
    <property type="component" value="Unassembled WGS sequence"/>
</dbReference>
<proteinExistence type="predicted"/>
<evidence type="ECO:0000313" key="2">
    <source>
        <dbReference type="EMBL" id="CAG8603468.1"/>
    </source>
</evidence>
<dbReference type="Pfam" id="PF08202">
    <property type="entry name" value="MIS13"/>
    <property type="match status" value="1"/>
</dbReference>
<feature type="region of interest" description="Disordered" evidence="1">
    <location>
        <begin position="108"/>
        <end position="138"/>
    </location>
</feature>
<dbReference type="GO" id="GO:0000444">
    <property type="term" value="C:MIS12/MIND type complex"/>
    <property type="evidence" value="ECO:0007669"/>
    <property type="project" value="InterPro"/>
</dbReference>
<dbReference type="InterPro" id="IPR013218">
    <property type="entry name" value="Dsn1/Mis13"/>
</dbReference>
<dbReference type="GO" id="GO:0051301">
    <property type="term" value="P:cell division"/>
    <property type="evidence" value="ECO:0007669"/>
    <property type="project" value="InterPro"/>
</dbReference>
<name>A0A9N9GDY8_9GLOM</name>
<sequence>NQMEKKCPYCDKILSNPLPLKVSRYLDDINTGKILAPNEEDDHGFIFTRKRNVNIANKNSPTTVGKFRSVQHPLETPKKPVLQSSSKQLQESIIHIPLKETPMIQKNKDIRQKRRRSSFEKRGKRASSIGNGFAANPHPDVKSNEFFRHIQPDLPGPKKLRQLLTWCGKRAMNDSKTKDDDQDSAEKTRQQKKVHPLNVENQRRLEEYEAKIRILNAENEAWTNLITKYSSLRTSQIETSVEEKTCIFPDEVDISVLPEEQKKFLLKYCTENNNVPMEDKVLEEFMQPLEIQFNIATQIYCEELLTNLLAVLRSRQSGKNENNEIETNHVLKALSRIR</sequence>
<evidence type="ECO:0000313" key="3">
    <source>
        <dbReference type="Proteomes" id="UP000789706"/>
    </source>
</evidence>
<dbReference type="GO" id="GO:0007059">
    <property type="term" value="P:chromosome segregation"/>
    <property type="evidence" value="ECO:0007669"/>
    <property type="project" value="InterPro"/>
</dbReference>
<evidence type="ECO:0000256" key="1">
    <source>
        <dbReference type="SAM" id="MobiDB-lite"/>
    </source>
</evidence>